<feature type="transmembrane region" description="Helical" evidence="7">
    <location>
        <begin position="204"/>
        <end position="225"/>
    </location>
</feature>
<comment type="subcellular location">
    <subcellularLocation>
        <location evidence="1 7">Cell membrane</location>
        <topology evidence="1 7">Multi-pass membrane protein</topology>
    </subcellularLocation>
</comment>
<sequence>MTLKPSLFPREFTFKHYEFIFFTRYPSKDFPQNVVNSLIVGILASAFANFLAVIGAYGLSRYPFPGSDIFSRMLLIIYVLPGIPLLLPIYSLLARMRLTDNLIGLILVYVAINTPFAVWFLKSFFQAIPVELEEAAKVDGASSFRAFVSITLPMSLPGIVTTFMYVLVTTWGEYSLAQIIITSDWKKTVPLGLATYMTDQYIEWGPLLAATTLVVVPIIMLFLPFTRQFISGLSSGALKD</sequence>
<evidence type="ECO:0000256" key="2">
    <source>
        <dbReference type="ARBA" id="ARBA00022448"/>
    </source>
</evidence>
<dbReference type="Gene3D" id="1.10.3720.10">
    <property type="entry name" value="MetI-like"/>
    <property type="match status" value="1"/>
</dbReference>
<dbReference type="Proteomes" id="UP000886129">
    <property type="component" value="Unassembled WGS sequence"/>
</dbReference>
<protein>
    <submittedName>
        <fullName evidence="9">Carbohydrate ABC transporter permease</fullName>
    </submittedName>
</protein>
<evidence type="ECO:0000256" key="6">
    <source>
        <dbReference type="ARBA" id="ARBA00023136"/>
    </source>
</evidence>
<evidence type="ECO:0000256" key="5">
    <source>
        <dbReference type="ARBA" id="ARBA00022989"/>
    </source>
</evidence>
<dbReference type="SUPFAM" id="SSF161098">
    <property type="entry name" value="MetI-like"/>
    <property type="match status" value="1"/>
</dbReference>
<dbReference type="Pfam" id="PF00528">
    <property type="entry name" value="BPD_transp_1"/>
    <property type="match status" value="1"/>
</dbReference>
<evidence type="ECO:0000256" key="3">
    <source>
        <dbReference type="ARBA" id="ARBA00022475"/>
    </source>
</evidence>
<comment type="caution">
    <text evidence="9">The sequence shown here is derived from an EMBL/GenBank/DDBJ whole genome shotgun (WGS) entry which is preliminary data.</text>
</comment>
<keyword evidence="4 7" id="KW-0812">Transmembrane</keyword>
<feature type="domain" description="ABC transmembrane type-1" evidence="8">
    <location>
        <begin position="34"/>
        <end position="225"/>
    </location>
</feature>
<feature type="transmembrane region" description="Helical" evidence="7">
    <location>
        <begin position="34"/>
        <end position="57"/>
    </location>
</feature>
<evidence type="ECO:0000256" key="4">
    <source>
        <dbReference type="ARBA" id="ARBA00022692"/>
    </source>
</evidence>
<accession>A0A7C5HWD8</accession>
<evidence type="ECO:0000256" key="1">
    <source>
        <dbReference type="ARBA" id="ARBA00004651"/>
    </source>
</evidence>
<dbReference type="InterPro" id="IPR035906">
    <property type="entry name" value="MetI-like_sf"/>
</dbReference>
<dbReference type="AlphaFoldDB" id="A0A7C5HWD8"/>
<dbReference type="InterPro" id="IPR000515">
    <property type="entry name" value="MetI-like"/>
</dbReference>
<dbReference type="PROSITE" id="PS50928">
    <property type="entry name" value="ABC_TM1"/>
    <property type="match status" value="1"/>
</dbReference>
<dbReference type="PANTHER" id="PTHR32243">
    <property type="entry name" value="MALTOSE TRANSPORT SYSTEM PERMEASE-RELATED"/>
    <property type="match status" value="1"/>
</dbReference>
<keyword evidence="5 7" id="KW-1133">Transmembrane helix</keyword>
<dbReference type="GO" id="GO:0005886">
    <property type="term" value="C:plasma membrane"/>
    <property type="evidence" value="ECO:0007669"/>
    <property type="project" value="UniProtKB-SubCell"/>
</dbReference>
<dbReference type="EMBL" id="DRTH01000034">
    <property type="protein sequence ID" value="HHF08269.1"/>
    <property type="molecule type" value="Genomic_DNA"/>
</dbReference>
<evidence type="ECO:0000313" key="9">
    <source>
        <dbReference type="EMBL" id="HHF08269.1"/>
    </source>
</evidence>
<dbReference type="CDD" id="cd06261">
    <property type="entry name" value="TM_PBP2"/>
    <property type="match status" value="1"/>
</dbReference>
<proteinExistence type="inferred from homology"/>
<gene>
    <name evidence="9" type="ORF">ENL26_00655</name>
</gene>
<feature type="transmembrane region" description="Helical" evidence="7">
    <location>
        <begin position="146"/>
        <end position="168"/>
    </location>
</feature>
<dbReference type="GO" id="GO:0055085">
    <property type="term" value="P:transmembrane transport"/>
    <property type="evidence" value="ECO:0007669"/>
    <property type="project" value="InterPro"/>
</dbReference>
<keyword evidence="6 7" id="KW-0472">Membrane</keyword>
<reference evidence="9" key="1">
    <citation type="journal article" date="2020" name="mSystems">
        <title>Genome- and Community-Level Interaction Insights into Carbon Utilization and Element Cycling Functions of Hydrothermarchaeota in Hydrothermal Sediment.</title>
        <authorList>
            <person name="Zhou Z."/>
            <person name="Liu Y."/>
            <person name="Xu W."/>
            <person name="Pan J."/>
            <person name="Luo Z.H."/>
            <person name="Li M."/>
        </authorList>
    </citation>
    <scope>NUCLEOTIDE SEQUENCE [LARGE SCALE GENOMIC DNA]</scope>
    <source>
        <strain evidence="9">HyVt-80</strain>
    </source>
</reference>
<keyword evidence="3" id="KW-1003">Cell membrane</keyword>
<organism evidence="9">
    <name type="scientific">Kosmotoga arenicorallina</name>
    <dbReference type="NCBI Taxonomy" id="688066"/>
    <lineage>
        <taxon>Bacteria</taxon>
        <taxon>Thermotogati</taxon>
        <taxon>Thermotogota</taxon>
        <taxon>Thermotogae</taxon>
        <taxon>Kosmotogales</taxon>
        <taxon>Kosmotogaceae</taxon>
        <taxon>Kosmotoga</taxon>
    </lineage>
</organism>
<keyword evidence="2 7" id="KW-0813">Transport</keyword>
<evidence type="ECO:0000259" key="8">
    <source>
        <dbReference type="PROSITE" id="PS50928"/>
    </source>
</evidence>
<feature type="transmembrane region" description="Helical" evidence="7">
    <location>
        <begin position="102"/>
        <end position="125"/>
    </location>
</feature>
<dbReference type="PANTHER" id="PTHR32243:SF18">
    <property type="entry name" value="INNER MEMBRANE ABC TRANSPORTER PERMEASE PROTEIN YCJP"/>
    <property type="match status" value="1"/>
</dbReference>
<comment type="similarity">
    <text evidence="7">Belongs to the binding-protein-dependent transport system permease family.</text>
</comment>
<feature type="transmembrane region" description="Helical" evidence="7">
    <location>
        <begin position="69"/>
        <end position="90"/>
    </location>
</feature>
<evidence type="ECO:0000256" key="7">
    <source>
        <dbReference type="RuleBase" id="RU363032"/>
    </source>
</evidence>
<name>A0A7C5HWD8_9BACT</name>
<dbReference type="InterPro" id="IPR050901">
    <property type="entry name" value="BP-dep_ABC_trans_perm"/>
</dbReference>